<gene>
    <name evidence="1" type="ORF">SAMN02910418_00398</name>
</gene>
<reference evidence="2" key="1">
    <citation type="submission" date="2016-10" db="EMBL/GenBank/DDBJ databases">
        <authorList>
            <person name="Varghese N."/>
            <person name="Submissions S."/>
        </authorList>
    </citation>
    <scope>NUCLEOTIDE SEQUENCE [LARGE SCALE GENOMIC DNA]</scope>
    <source>
        <strain evidence="2">KPR-1</strain>
    </source>
</reference>
<proteinExistence type="predicted"/>
<protein>
    <submittedName>
        <fullName evidence="1">Uncharacterized protein</fullName>
    </submittedName>
</protein>
<evidence type="ECO:0000313" key="2">
    <source>
        <dbReference type="Proteomes" id="UP000199288"/>
    </source>
</evidence>
<keyword evidence="2" id="KW-1185">Reference proteome</keyword>
<name>A0A1H3WE85_9ACTO</name>
<dbReference type="InterPro" id="IPR046040">
    <property type="entry name" value="DUF5998"/>
</dbReference>
<dbReference type="Pfam" id="PF19461">
    <property type="entry name" value="DUF5998"/>
    <property type="match status" value="1"/>
</dbReference>
<accession>A0A1H3WE85</accession>
<dbReference type="Proteomes" id="UP000199288">
    <property type="component" value="Unassembled WGS sequence"/>
</dbReference>
<sequence>MSDVIAELNQAAFHPAAMASYLEECLFEEDILGFFAGAQTTFDRGTIARYANLFVVTPSRLIHVYASDLPFPESSEEVHIQVQTVPLTKLLSVDAVYGHSAEGGPAADLVLAIGWGGASRIVIDFGSCDDPDCAGSHGSGGAAQEDIVIRVSAEGDGAKRLTAALDFARALRRAQFAAIS</sequence>
<dbReference type="EMBL" id="FNQV01000002">
    <property type="protein sequence ID" value="SDZ85141.1"/>
    <property type="molecule type" value="Genomic_DNA"/>
</dbReference>
<dbReference type="AlphaFoldDB" id="A0A1H3WE85"/>
<organism evidence="1 2">
    <name type="scientific">Bowdeniella nasicola</name>
    <dbReference type="NCBI Taxonomy" id="208480"/>
    <lineage>
        <taxon>Bacteria</taxon>
        <taxon>Bacillati</taxon>
        <taxon>Actinomycetota</taxon>
        <taxon>Actinomycetes</taxon>
        <taxon>Actinomycetales</taxon>
        <taxon>Actinomycetaceae</taxon>
        <taxon>Bowdeniella</taxon>
    </lineage>
</organism>
<evidence type="ECO:0000313" key="1">
    <source>
        <dbReference type="EMBL" id="SDZ85141.1"/>
    </source>
</evidence>